<evidence type="ECO:0000313" key="4">
    <source>
        <dbReference type="Proteomes" id="UP001642484"/>
    </source>
</evidence>
<keyword evidence="1" id="KW-0472">Membrane</keyword>
<proteinExistence type="predicted"/>
<gene>
    <name evidence="3" type="ORF">CCMP2556_LOCUS26013</name>
</gene>
<feature type="transmembrane region" description="Helical" evidence="1">
    <location>
        <begin position="105"/>
        <end position="127"/>
    </location>
</feature>
<dbReference type="EMBL" id="CAXAMN010017780">
    <property type="protein sequence ID" value="CAK9051171.1"/>
    <property type="molecule type" value="Genomic_DNA"/>
</dbReference>
<feature type="domain" description="DUF676" evidence="2">
    <location>
        <begin position="47"/>
        <end position="217"/>
    </location>
</feature>
<dbReference type="InterPro" id="IPR007751">
    <property type="entry name" value="DUF676_lipase-like"/>
</dbReference>
<evidence type="ECO:0000256" key="1">
    <source>
        <dbReference type="SAM" id="Phobius"/>
    </source>
</evidence>
<feature type="transmembrane region" description="Helical" evidence="1">
    <location>
        <begin position="252"/>
        <end position="278"/>
    </location>
</feature>
<dbReference type="Gene3D" id="3.40.50.1820">
    <property type="entry name" value="alpha/beta hydrolase"/>
    <property type="match status" value="1"/>
</dbReference>
<dbReference type="Proteomes" id="UP001642484">
    <property type="component" value="Unassembled WGS sequence"/>
</dbReference>
<dbReference type="SUPFAM" id="SSF53474">
    <property type="entry name" value="alpha/beta-Hydrolases"/>
    <property type="match status" value="1"/>
</dbReference>
<reference evidence="3 4" key="1">
    <citation type="submission" date="2024-02" db="EMBL/GenBank/DDBJ databases">
        <authorList>
            <person name="Chen Y."/>
            <person name="Shah S."/>
            <person name="Dougan E. K."/>
            <person name="Thang M."/>
            <person name="Chan C."/>
        </authorList>
    </citation>
    <scope>NUCLEOTIDE SEQUENCE [LARGE SCALE GENOMIC DNA]</scope>
</reference>
<keyword evidence="1" id="KW-0812">Transmembrane</keyword>
<dbReference type="InterPro" id="IPR044294">
    <property type="entry name" value="Lipase-like"/>
</dbReference>
<evidence type="ECO:0000313" key="3">
    <source>
        <dbReference type="EMBL" id="CAK9051171.1"/>
    </source>
</evidence>
<comment type="caution">
    <text evidence="3">The sequence shown here is derived from an EMBL/GenBank/DDBJ whole genome shotgun (WGS) entry which is preliminary data.</text>
</comment>
<keyword evidence="1" id="KW-1133">Transmembrane helix</keyword>
<accession>A0ABP0MJ20</accession>
<sequence>MFCRSKETAWIVKEEGPRCRPEEHFRVSSGADCLVCLVPGHADIDFAQVNSFQQELQAVLPDARFLLSTAAQSAKQNSTDLDAAALCLANEVNEVLETCLDLKHLSFVGIGTGGLIIRAAISWLAVFGRDSLMTLMSIGTPHLGLWPTCSWTHSLKLWVLKQFMGSPLWLEQLRHGDGRQMRTGRLRRLCETDDALRCFQRVILVGGAHDGLVPISSSLVISPHPEVADFRRFSEPVPEFSRKNLLMFAMPFLWLVRLRAWLVLLVVGLSLLLTILFAPDWPTLRHLTELKATAGGLFHTLSGRAARREAVQLERHLAQRLLKQLPKDHVLRVEIGEDWGGGGWWGRFRTTSSFGAELLCDTRSMRLLAEGYGAYLAGP</sequence>
<dbReference type="Pfam" id="PF05057">
    <property type="entry name" value="DUF676"/>
    <property type="match status" value="1"/>
</dbReference>
<evidence type="ECO:0000259" key="2">
    <source>
        <dbReference type="Pfam" id="PF05057"/>
    </source>
</evidence>
<dbReference type="InterPro" id="IPR029058">
    <property type="entry name" value="AB_hydrolase_fold"/>
</dbReference>
<protein>
    <recommendedName>
        <fullName evidence="2">DUF676 domain-containing protein</fullName>
    </recommendedName>
</protein>
<organism evidence="3 4">
    <name type="scientific">Durusdinium trenchii</name>
    <dbReference type="NCBI Taxonomy" id="1381693"/>
    <lineage>
        <taxon>Eukaryota</taxon>
        <taxon>Sar</taxon>
        <taxon>Alveolata</taxon>
        <taxon>Dinophyceae</taxon>
        <taxon>Suessiales</taxon>
        <taxon>Symbiodiniaceae</taxon>
        <taxon>Durusdinium</taxon>
    </lineage>
</organism>
<name>A0ABP0MJ20_9DINO</name>
<keyword evidence="4" id="KW-1185">Reference proteome</keyword>
<dbReference type="PANTHER" id="PTHR12482">
    <property type="entry name" value="LIPASE ROG1-RELATED-RELATED"/>
    <property type="match status" value="1"/>
</dbReference>